<organism evidence="5">
    <name type="scientific">mine drainage metagenome</name>
    <dbReference type="NCBI Taxonomy" id="410659"/>
    <lineage>
        <taxon>unclassified sequences</taxon>
        <taxon>metagenomes</taxon>
        <taxon>ecological metagenomes</taxon>
    </lineage>
</organism>
<dbReference type="GO" id="GO:0006412">
    <property type="term" value="P:translation"/>
    <property type="evidence" value="ECO:0007669"/>
    <property type="project" value="TreeGrafter"/>
</dbReference>
<evidence type="ECO:0000259" key="4">
    <source>
        <dbReference type="PROSITE" id="PS50126"/>
    </source>
</evidence>
<dbReference type="Gene3D" id="2.40.50.140">
    <property type="entry name" value="Nucleic acid-binding proteins"/>
    <property type="match status" value="4"/>
</dbReference>
<comment type="similarity">
    <text evidence="1">Belongs to the bacterial ribosomal protein bS1 family.</text>
</comment>
<reference evidence="5" key="1">
    <citation type="submission" date="2009-10" db="EMBL/GenBank/DDBJ databases">
        <title>Diversity of trophic interactions inside an arsenic-rich microbial ecosystem.</title>
        <authorList>
            <person name="Bertin P.N."/>
            <person name="Heinrich-Salmeron A."/>
            <person name="Pelletier E."/>
            <person name="Goulhen-Chollet F."/>
            <person name="Arsene-Ploetze F."/>
            <person name="Gallien S."/>
            <person name="Calteau A."/>
            <person name="Vallenet D."/>
            <person name="Casiot C."/>
            <person name="Chane-Woon-Ming B."/>
            <person name="Giloteaux L."/>
            <person name="Barakat M."/>
            <person name="Bonnefoy V."/>
            <person name="Bruneel O."/>
            <person name="Chandler M."/>
            <person name="Cleiss J."/>
            <person name="Duran R."/>
            <person name="Elbaz-Poulichet F."/>
            <person name="Fonknechten N."/>
            <person name="Lauga B."/>
            <person name="Mornico D."/>
            <person name="Ortet P."/>
            <person name="Schaeffer C."/>
            <person name="Siguier P."/>
            <person name="Alexander Thil Smith A."/>
            <person name="Van Dorsselaer A."/>
            <person name="Weissenbach J."/>
            <person name="Medigue C."/>
            <person name="Le Paslier D."/>
        </authorList>
    </citation>
    <scope>NUCLEOTIDE SEQUENCE</scope>
</reference>
<dbReference type="FunFam" id="2.40.50.140:FF:000051">
    <property type="entry name" value="RNA-binding transcriptional accessory protein"/>
    <property type="match status" value="1"/>
</dbReference>
<dbReference type="PROSITE" id="PS50126">
    <property type="entry name" value="S1"/>
    <property type="match status" value="4"/>
</dbReference>
<dbReference type="AlphaFoldDB" id="E6PGZ0"/>
<dbReference type="EMBL" id="CABL01000015">
    <property type="protein sequence ID" value="CBH75728.1"/>
    <property type="molecule type" value="Genomic_DNA"/>
</dbReference>
<evidence type="ECO:0000256" key="3">
    <source>
        <dbReference type="ARBA" id="ARBA00023274"/>
    </source>
</evidence>
<dbReference type="CDD" id="cd04465">
    <property type="entry name" value="S1_RPS1_repeat_ec2_hs2"/>
    <property type="match status" value="1"/>
</dbReference>
<dbReference type="GO" id="GO:0022627">
    <property type="term" value="C:cytosolic small ribosomal subunit"/>
    <property type="evidence" value="ECO:0007669"/>
    <property type="project" value="TreeGrafter"/>
</dbReference>
<evidence type="ECO:0000313" key="5">
    <source>
        <dbReference type="EMBL" id="CBH75728.1"/>
    </source>
</evidence>
<dbReference type="InterPro" id="IPR035104">
    <property type="entry name" value="Ribosomal_protein_S1-like"/>
</dbReference>
<protein>
    <recommendedName>
        <fullName evidence="4">S1 motif domain-containing protein</fullName>
    </recommendedName>
</protein>
<dbReference type="PANTHER" id="PTHR10724:SF7">
    <property type="entry name" value="SMALL RIBOSOMAL SUBUNIT PROTEIN BS1C"/>
    <property type="match status" value="1"/>
</dbReference>
<feature type="domain" description="S1 motif" evidence="4">
    <location>
        <begin position="79"/>
        <end position="144"/>
    </location>
</feature>
<name>E6PGZ0_9ZZZZ</name>
<dbReference type="Pfam" id="PF00575">
    <property type="entry name" value="S1"/>
    <property type="match status" value="2"/>
</dbReference>
<sequence length="359" mass="39652">MIVQKDKDEFLVDVGGKSEGVLPFRELSLAIDPKSLKVGDSLEVMIHRIDELDGTLFLSERRARALKTWEKVIESHERDEVIEATVTQVVKGGVLVDLGMRGFVPASQIRRQPVGNLEETIGQQLRLKVIDLDHKRHRVVLSQRLVLEEEMQAKKQELLGMLEVGQIREGVVVRLADFGAFVDLGGIDGLIHNSELSYARIKHPSEVVKIGDVVSVEIMKFDQDAKKVSLSLKHALPDPWDQHADKIYETNQLTAQIVKVTPNYLLVEIVPGILAMVPKGEFDGAANYLQGQDVSVTLLTVNHATRRITASIQHVADVPLEEIEAIAIDEDVEIALPVAEAAIPEAESVGTESVESQTP</sequence>
<keyword evidence="2" id="KW-0689">Ribosomal protein</keyword>
<dbReference type="InterPro" id="IPR050437">
    <property type="entry name" value="Ribos_protein_bS1-like"/>
</dbReference>
<feature type="domain" description="S1 motif" evidence="4">
    <location>
        <begin position="250"/>
        <end position="313"/>
    </location>
</feature>
<feature type="domain" description="S1 motif" evidence="4">
    <location>
        <begin position="1"/>
        <end position="61"/>
    </location>
</feature>
<proteinExistence type="inferred from homology"/>
<dbReference type="SMART" id="SM00316">
    <property type="entry name" value="S1"/>
    <property type="match status" value="4"/>
</dbReference>
<dbReference type="GO" id="GO:0003735">
    <property type="term" value="F:structural constituent of ribosome"/>
    <property type="evidence" value="ECO:0007669"/>
    <property type="project" value="TreeGrafter"/>
</dbReference>
<dbReference type="InterPro" id="IPR003029">
    <property type="entry name" value="S1_domain"/>
</dbReference>
<dbReference type="PRINTS" id="PR00681">
    <property type="entry name" value="RIBOSOMALS1"/>
</dbReference>
<evidence type="ECO:0000256" key="1">
    <source>
        <dbReference type="ARBA" id="ARBA00006767"/>
    </source>
</evidence>
<feature type="domain" description="S1 motif" evidence="4">
    <location>
        <begin position="165"/>
        <end position="233"/>
    </location>
</feature>
<keyword evidence="3" id="KW-0687">Ribonucleoprotein</keyword>
<evidence type="ECO:0000256" key="2">
    <source>
        <dbReference type="ARBA" id="ARBA00022980"/>
    </source>
</evidence>
<comment type="caution">
    <text evidence="5">The sequence shown here is derived from an EMBL/GenBank/DDBJ whole genome shotgun (WGS) entry which is preliminary data.</text>
</comment>
<dbReference type="PANTHER" id="PTHR10724">
    <property type="entry name" value="30S RIBOSOMAL PROTEIN S1"/>
    <property type="match status" value="1"/>
</dbReference>
<dbReference type="GO" id="GO:0003729">
    <property type="term" value="F:mRNA binding"/>
    <property type="evidence" value="ECO:0007669"/>
    <property type="project" value="TreeGrafter"/>
</dbReference>
<dbReference type="SUPFAM" id="SSF50249">
    <property type="entry name" value="Nucleic acid-binding proteins"/>
    <property type="match status" value="4"/>
</dbReference>
<dbReference type="InterPro" id="IPR012340">
    <property type="entry name" value="NA-bd_OB-fold"/>
</dbReference>
<dbReference type="CDD" id="cd05688">
    <property type="entry name" value="S1_RPS1_repeat_ec3"/>
    <property type="match status" value="1"/>
</dbReference>
<accession>E6PGZ0</accession>
<gene>
    <name evidence="5" type="ORF">CARN1_2482</name>
</gene>